<dbReference type="InterPro" id="IPR027417">
    <property type="entry name" value="P-loop_NTPase"/>
</dbReference>
<evidence type="ECO:0000256" key="11">
    <source>
        <dbReference type="HAMAP-Rule" id="MF_00165"/>
    </source>
</evidence>
<dbReference type="EMBL" id="CP046457">
    <property type="protein sequence ID" value="QGU00584.1"/>
    <property type="molecule type" value="Genomic_DNA"/>
</dbReference>
<evidence type="ECO:0000259" key="12">
    <source>
        <dbReference type="Pfam" id="PF02223"/>
    </source>
</evidence>
<dbReference type="InterPro" id="IPR039430">
    <property type="entry name" value="Thymidylate_kin-like_dom"/>
</dbReference>
<dbReference type="SUPFAM" id="SSF52540">
    <property type="entry name" value="P-loop containing nucleoside triphosphate hydrolases"/>
    <property type="match status" value="1"/>
</dbReference>
<dbReference type="Pfam" id="PF02223">
    <property type="entry name" value="Thymidylate_kin"/>
    <property type="match status" value="1"/>
</dbReference>
<dbReference type="PANTHER" id="PTHR10344">
    <property type="entry name" value="THYMIDYLATE KINASE"/>
    <property type="match status" value="1"/>
</dbReference>
<keyword evidence="8 11" id="KW-0067">ATP-binding</keyword>
<protein>
    <recommendedName>
        <fullName evidence="3 11">Thymidylate kinase</fullName>
        <ecNumber evidence="2 11">2.7.4.9</ecNumber>
    </recommendedName>
    <alternativeName>
        <fullName evidence="11">dTMP kinase</fullName>
    </alternativeName>
</protein>
<dbReference type="OrthoDB" id="9774907at2"/>
<keyword evidence="6 11" id="KW-0547">Nucleotide-binding</keyword>
<dbReference type="GO" id="GO:0006227">
    <property type="term" value="P:dUDP biosynthetic process"/>
    <property type="evidence" value="ECO:0007669"/>
    <property type="project" value="TreeGrafter"/>
</dbReference>
<dbReference type="GO" id="GO:0005829">
    <property type="term" value="C:cytosol"/>
    <property type="evidence" value="ECO:0007669"/>
    <property type="project" value="TreeGrafter"/>
</dbReference>
<evidence type="ECO:0000313" key="14">
    <source>
        <dbReference type="Proteomes" id="UP000426444"/>
    </source>
</evidence>
<dbReference type="GO" id="GO:0006235">
    <property type="term" value="P:dTTP biosynthetic process"/>
    <property type="evidence" value="ECO:0007669"/>
    <property type="project" value="UniProtKB-UniRule"/>
</dbReference>
<evidence type="ECO:0000256" key="7">
    <source>
        <dbReference type="ARBA" id="ARBA00022777"/>
    </source>
</evidence>
<proteinExistence type="inferred from homology"/>
<evidence type="ECO:0000256" key="5">
    <source>
        <dbReference type="ARBA" id="ARBA00022727"/>
    </source>
</evidence>
<dbReference type="Proteomes" id="UP000426444">
    <property type="component" value="Chromosome"/>
</dbReference>
<evidence type="ECO:0000313" key="13">
    <source>
        <dbReference type="EMBL" id="QGU00584.1"/>
    </source>
</evidence>
<evidence type="ECO:0000256" key="10">
    <source>
        <dbReference type="ARBA" id="ARBA00057735"/>
    </source>
</evidence>
<keyword evidence="4 11" id="KW-0808">Transferase</keyword>
<dbReference type="EC" id="2.7.4.9" evidence="2 11"/>
<name>A0A6I6DI48_9FIRM</name>
<dbReference type="NCBIfam" id="TIGR00041">
    <property type="entry name" value="DTMP_kinase"/>
    <property type="match status" value="1"/>
</dbReference>
<dbReference type="PANTHER" id="PTHR10344:SF4">
    <property type="entry name" value="UMP-CMP KINASE 2, MITOCHONDRIAL"/>
    <property type="match status" value="1"/>
</dbReference>
<evidence type="ECO:0000256" key="6">
    <source>
        <dbReference type="ARBA" id="ARBA00022741"/>
    </source>
</evidence>
<accession>A0A6I6DI48</accession>
<dbReference type="CDD" id="cd01672">
    <property type="entry name" value="TMPK"/>
    <property type="match status" value="1"/>
</dbReference>
<feature type="binding site" evidence="11">
    <location>
        <begin position="11"/>
        <end position="18"/>
    </location>
    <ligand>
        <name>ATP</name>
        <dbReference type="ChEBI" id="CHEBI:30616"/>
    </ligand>
</feature>
<evidence type="ECO:0000256" key="4">
    <source>
        <dbReference type="ARBA" id="ARBA00022679"/>
    </source>
</evidence>
<keyword evidence="5 11" id="KW-0545">Nucleotide biosynthesis</keyword>
<keyword evidence="7 11" id="KW-0418">Kinase</keyword>
<gene>
    <name evidence="11" type="primary">tmk</name>
    <name evidence="13" type="ORF">SYNTR_1990</name>
</gene>
<comment type="similarity">
    <text evidence="1 11">Belongs to the thymidylate kinase family.</text>
</comment>
<reference evidence="14" key="1">
    <citation type="journal article" date="2019" name="Microbiology">
        <title>Complete Genome Sequence of an Uncultured Bacterium of the Candidate Phylum Bipolaricaulota.</title>
        <authorList>
            <person name="Kadnikov V.V."/>
            <person name="Mardanov A.V."/>
            <person name="Beletsky A.V."/>
            <person name="Frank Y.A."/>
            <person name="Karnachuk O.V."/>
            <person name="Ravin N.V."/>
        </authorList>
    </citation>
    <scope>NUCLEOTIDE SEQUENCE [LARGE SCALE GENOMIC DNA]</scope>
</reference>
<dbReference type="RefSeq" id="WP_156204350.1">
    <property type="nucleotide sequence ID" value="NZ_CP046457.1"/>
</dbReference>
<evidence type="ECO:0000256" key="1">
    <source>
        <dbReference type="ARBA" id="ARBA00009776"/>
    </source>
</evidence>
<evidence type="ECO:0000256" key="3">
    <source>
        <dbReference type="ARBA" id="ARBA00017144"/>
    </source>
</evidence>
<comment type="function">
    <text evidence="10 11">Phosphorylation of dTMP to form dTDP in both de novo and salvage pathways of dTTP synthesis.</text>
</comment>
<dbReference type="AlphaFoldDB" id="A0A6I6DI48"/>
<feature type="domain" description="Thymidylate kinase-like" evidence="12">
    <location>
        <begin position="9"/>
        <end position="194"/>
    </location>
</feature>
<sequence length="213" mass="24033">MKKGIFVSLEGIDGSGKTTLKKLIIENYNNYYQILPLREPGGNKVSEKIREMLLDVKNEGIQPQTEAMLYAAARAQLVEEIIKPAIKEGKLIIADRYMDSTIAYQGYGRNLDIDFLKQLNYLCTSGLKPDLTLLLDLEPTAAHNRRSDKLPDRLEKEGLSFQSKVRNGYLKIAKEEPQRVKLLDASQKIEIVLNKAIKLIDKEIKGKGSEVDV</sequence>
<dbReference type="InterPro" id="IPR018094">
    <property type="entry name" value="Thymidylate_kinase"/>
</dbReference>
<dbReference type="FunFam" id="3.40.50.300:FF:000225">
    <property type="entry name" value="Thymidylate kinase"/>
    <property type="match status" value="1"/>
</dbReference>
<dbReference type="GO" id="GO:0004798">
    <property type="term" value="F:dTMP kinase activity"/>
    <property type="evidence" value="ECO:0007669"/>
    <property type="project" value="UniProtKB-UniRule"/>
</dbReference>
<dbReference type="GO" id="GO:0005524">
    <property type="term" value="F:ATP binding"/>
    <property type="evidence" value="ECO:0007669"/>
    <property type="project" value="UniProtKB-UniRule"/>
</dbReference>
<evidence type="ECO:0000256" key="8">
    <source>
        <dbReference type="ARBA" id="ARBA00022840"/>
    </source>
</evidence>
<keyword evidence="14" id="KW-1185">Reference proteome</keyword>
<dbReference type="HAMAP" id="MF_00165">
    <property type="entry name" value="Thymidylate_kinase"/>
    <property type="match status" value="1"/>
</dbReference>
<evidence type="ECO:0000256" key="2">
    <source>
        <dbReference type="ARBA" id="ARBA00012980"/>
    </source>
</evidence>
<comment type="catalytic activity">
    <reaction evidence="9 11">
        <text>dTMP + ATP = dTDP + ADP</text>
        <dbReference type="Rhea" id="RHEA:13517"/>
        <dbReference type="ChEBI" id="CHEBI:30616"/>
        <dbReference type="ChEBI" id="CHEBI:58369"/>
        <dbReference type="ChEBI" id="CHEBI:63528"/>
        <dbReference type="ChEBI" id="CHEBI:456216"/>
        <dbReference type="EC" id="2.7.4.9"/>
    </reaction>
</comment>
<evidence type="ECO:0000256" key="9">
    <source>
        <dbReference type="ARBA" id="ARBA00048743"/>
    </source>
</evidence>
<dbReference type="Gene3D" id="3.40.50.300">
    <property type="entry name" value="P-loop containing nucleotide triphosphate hydrolases"/>
    <property type="match status" value="1"/>
</dbReference>
<dbReference type="GO" id="GO:0006233">
    <property type="term" value="P:dTDP biosynthetic process"/>
    <property type="evidence" value="ECO:0007669"/>
    <property type="project" value="InterPro"/>
</dbReference>
<dbReference type="KEGG" id="salq:SYNTR_1990"/>
<organism evidence="13 14">
    <name type="scientific">Candidatus Syntrophocurvum alkaliphilum</name>
    <dbReference type="NCBI Taxonomy" id="2293317"/>
    <lineage>
        <taxon>Bacteria</taxon>
        <taxon>Bacillati</taxon>
        <taxon>Bacillota</taxon>
        <taxon>Clostridia</taxon>
        <taxon>Eubacteriales</taxon>
        <taxon>Syntrophomonadaceae</taxon>
        <taxon>Candidatus Syntrophocurvum</taxon>
    </lineage>
</organism>